<proteinExistence type="predicted"/>
<feature type="non-terminal residue" evidence="2">
    <location>
        <position position="1"/>
    </location>
</feature>
<sequence length="63" mass="7024">MENVKDIDGNSYKTVLLIKYNIVNKEKNIIYLALFFLTSFTIAQPTIDLIEPAFGGIGSTITI</sequence>
<keyword evidence="1" id="KW-0812">Transmembrane</keyword>
<feature type="non-terminal residue" evidence="2">
    <location>
        <position position="63"/>
    </location>
</feature>
<evidence type="ECO:0000313" key="2">
    <source>
        <dbReference type="EMBL" id="SVD05955.1"/>
    </source>
</evidence>
<feature type="transmembrane region" description="Helical" evidence="1">
    <location>
        <begin position="29"/>
        <end position="47"/>
    </location>
</feature>
<dbReference type="AlphaFoldDB" id="A0A382S904"/>
<name>A0A382S904_9ZZZZ</name>
<reference evidence="2" key="1">
    <citation type="submission" date="2018-05" db="EMBL/GenBank/DDBJ databases">
        <authorList>
            <person name="Lanie J.A."/>
            <person name="Ng W.-L."/>
            <person name="Kazmierczak K.M."/>
            <person name="Andrzejewski T.M."/>
            <person name="Davidsen T.M."/>
            <person name="Wayne K.J."/>
            <person name="Tettelin H."/>
            <person name="Glass J.I."/>
            <person name="Rusch D."/>
            <person name="Podicherti R."/>
            <person name="Tsui H.-C.T."/>
            <person name="Winkler M.E."/>
        </authorList>
    </citation>
    <scope>NUCLEOTIDE SEQUENCE</scope>
</reference>
<dbReference type="EMBL" id="UINC01127073">
    <property type="protein sequence ID" value="SVD05955.1"/>
    <property type="molecule type" value="Genomic_DNA"/>
</dbReference>
<keyword evidence="1" id="KW-1133">Transmembrane helix</keyword>
<accession>A0A382S904</accession>
<protein>
    <submittedName>
        <fullName evidence="2">Uncharacterized protein</fullName>
    </submittedName>
</protein>
<gene>
    <name evidence="2" type="ORF">METZ01_LOCUS358809</name>
</gene>
<evidence type="ECO:0000256" key="1">
    <source>
        <dbReference type="SAM" id="Phobius"/>
    </source>
</evidence>
<organism evidence="2">
    <name type="scientific">marine metagenome</name>
    <dbReference type="NCBI Taxonomy" id="408172"/>
    <lineage>
        <taxon>unclassified sequences</taxon>
        <taxon>metagenomes</taxon>
        <taxon>ecological metagenomes</taxon>
    </lineage>
</organism>
<keyword evidence="1" id="KW-0472">Membrane</keyword>